<proteinExistence type="predicted"/>
<keyword evidence="1" id="KW-1133">Transmembrane helix</keyword>
<accession>A0A420ZDQ3</accession>
<comment type="caution">
    <text evidence="2">The sequence shown here is derived from an EMBL/GenBank/DDBJ whole genome shotgun (WGS) entry which is preliminary data.</text>
</comment>
<protein>
    <submittedName>
        <fullName evidence="2">Uncharacterized protein</fullName>
    </submittedName>
</protein>
<feature type="transmembrane region" description="Helical" evidence="1">
    <location>
        <begin position="52"/>
        <end position="73"/>
    </location>
</feature>
<evidence type="ECO:0000256" key="1">
    <source>
        <dbReference type="SAM" id="Phobius"/>
    </source>
</evidence>
<feature type="transmembrane region" description="Helical" evidence="1">
    <location>
        <begin position="24"/>
        <end position="46"/>
    </location>
</feature>
<keyword evidence="1" id="KW-0812">Transmembrane</keyword>
<gene>
    <name evidence="2" type="ORF">DRH29_00550</name>
</gene>
<evidence type="ECO:0000313" key="3">
    <source>
        <dbReference type="Proteomes" id="UP000281261"/>
    </source>
</evidence>
<dbReference type="EMBL" id="QMNG01000001">
    <property type="protein sequence ID" value="RLC37891.1"/>
    <property type="molecule type" value="Genomic_DNA"/>
</dbReference>
<evidence type="ECO:0000313" key="2">
    <source>
        <dbReference type="EMBL" id="RLC37891.1"/>
    </source>
</evidence>
<name>A0A420ZDQ3_UNCK3</name>
<reference evidence="2 3" key="1">
    <citation type="submission" date="2018-06" db="EMBL/GenBank/DDBJ databases">
        <title>Extensive metabolic versatility and redundancy in microbially diverse, dynamic hydrothermal sediments.</title>
        <authorList>
            <person name="Dombrowski N."/>
            <person name="Teske A."/>
            <person name="Baker B.J."/>
        </authorList>
    </citation>
    <scope>NUCLEOTIDE SEQUENCE [LARGE SCALE GENOMIC DNA]</scope>
    <source>
        <strain evidence="2">B79_G16</strain>
    </source>
</reference>
<dbReference type="Proteomes" id="UP000281261">
    <property type="component" value="Unassembled WGS sequence"/>
</dbReference>
<feature type="transmembrane region" description="Helical" evidence="1">
    <location>
        <begin position="110"/>
        <end position="135"/>
    </location>
</feature>
<organism evidence="2 3">
    <name type="scientific">candidate division Kazan bacterium</name>
    <dbReference type="NCBI Taxonomy" id="2202143"/>
    <lineage>
        <taxon>Bacteria</taxon>
        <taxon>Bacteria division Kazan-3B-28</taxon>
    </lineage>
</organism>
<sequence length="164" mass="19674">MSDRNIYRLNNEYLNMDDKIAVEAWYQAPGDFMVYAFWVLLIYSLYNPMPWYWILGIPTIFSMVLALIFWNFYNRSFFNALKLTIFHNWTTGVLGVLIGVLMVYHGYWVWAIVSVIVGIFGFTILDWWIMVYTIMAKSQYNMHTKYAFFKKWYGCTFPFEEDGK</sequence>
<dbReference type="AlphaFoldDB" id="A0A420ZDQ3"/>
<feature type="transmembrane region" description="Helical" evidence="1">
    <location>
        <begin position="85"/>
        <end position="104"/>
    </location>
</feature>
<keyword evidence="1" id="KW-0472">Membrane</keyword>